<reference evidence="1 2" key="1">
    <citation type="journal article" date="2012" name="Nature">
        <title>Repeated polyploidization of Gossypium genomes and the evolution of spinnable cotton fibres.</title>
        <authorList>
            <person name="Paterson A.H."/>
            <person name="Wendel J.F."/>
            <person name="Gundlach H."/>
            <person name="Guo H."/>
            <person name="Jenkins J."/>
            <person name="Jin D."/>
            <person name="Llewellyn D."/>
            <person name="Showmaker K.C."/>
            <person name="Shu S."/>
            <person name="Udall J."/>
            <person name="Yoo M.J."/>
            <person name="Byers R."/>
            <person name="Chen W."/>
            <person name="Doron-Faigenboim A."/>
            <person name="Duke M.V."/>
            <person name="Gong L."/>
            <person name="Grimwood J."/>
            <person name="Grover C."/>
            <person name="Grupp K."/>
            <person name="Hu G."/>
            <person name="Lee T.H."/>
            <person name="Li J."/>
            <person name="Lin L."/>
            <person name="Liu T."/>
            <person name="Marler B.S."/>
            <person name="Page J.T."/>
            <person name="Roberts A.W."/>
            <person name="Romanel E."/>
            <person name="Sanders W.S."/>
            <person name="Szadkowski E."/>
            <person name="Tan X."/>
            <person name="Tang H."/>
            <person name="Xu C."/>
            <person name="Wang J."/>
            <person name="Wang Z."/>
            <person name="Zhang D."/>
            <person name="Zhang L."/>
            <person name="Ashrafi H."/>
            <person name="Bedon F."/>
            <person name="Bowers J.E."/>
            <person name="Brubaker C.L."/>
            <person name="Chee P.W."/>
            <person name="Das S."/>
            <person name="Gingle A.R."/>
            <person name="Haigler C.H."/>
            <person name="Harker D."/>
            <person name="Hoffmann L.V."/>
            <person name="Hovav R."/>
            <person name="Jones D.C."/>
            <person name="Lemke C."/>
            <person name="Mansoor S."/>
            <person name="ur Rahman M."/>
            <person name="Rainville L.N."/>
            <person name="Rambani A."/>
            <person name="Reddy U.K."/>
            <person name="Rong J.K."/>
            <person name="Saranga Y."/>
            <person name="Scheffler B.E."/>
            <person name="Scheffler J.A."/>
            <person name="Stelly D.M."/>
            <person name="Triplett B.A."/>
            <person name="Van Deynze A."/>
            <person name="Vaslin M.F."/>
            <person name="Waghmare V.N."/>
            <person name="Walford S.A."/>
            <person name="Wright R.J."/>
            <person name="Zaki E.A."/>
            <person name="Zhang T."/>
            <person name="Dennis E.S."/>
            <person name="Mayer K.F."/>
            <person name="Peterson D.G."/>
            <person name="Rokhsar D.S."/>
            <person name="Wang X."/>
            <person name="Schmutz J."/>
        </authorList>
    </citation>
    <scope>NUCLEOTIDE SEQUENCE [LARGE SCALE GENOMIC DNA]</scope>
</reference>
<proteinExistence type="predicted"/>
<protein>
    <submittedName>
        <fullName evidence="1">Uncharacterized protein</fullName>
    </submittedName>
</protein>
<accession>A0A0D2TXQ4</accession>
<evidence type="ECO:0000313" key="1">
    <source>
        <dbReference type="EMBL" id="KJB61459.1"/>
    </source>
</evidence>
<evidence type="ECO:0000313" key="2">
    <source>
        <dbReference type="Proteomes" id="UP000032304"/>
    </source>
</evidence>
<keyword evidence="2" id="KW-1185">Reference proteome</keyword>
<dbReference type="Proteomes" id="UP000032304">
    <property type="component" value="Chromosome 9"/>
</dbReference>
<gene>
    <name evidence="1" type="ORF">B456_009G359200</name>
</gene>
<name>A0A0D2TXQ4_GOSRA</name>
<dbReference type="AlphaFoldDB" id="A0A0D2TXQ4"/>
<dbReference type="EMBL" id="CM001748">
    <property type="protein sequence ID" value="KJB61459.1"/>
    <property type="molecule type" value="Genomic_DNA"/>
</dbReference>
<organism evidence="1 2">
    <name type="scientific">Gossypium raimondii</name>
    <name type="common">Peruvian cotton</name>
    <name type="synonym">Gossypium klotzschianum subsp. raimondii</name>
    <dbReference type="NCBI Taxonomy" id="29730"/>
    <lineage>
        <taxon>Eukaryota</taxon>
        <taxon>Viridiplantae</taxon>
        <taxon>Streptophyta</taxon>
        <taxon>Embryophyta</taxon>
        <taxon>Tracheophyta</taxon>
        <taxon>Spermatophyta</taxon>
        <taxon>Magnoliopsida</taxon>
        <taxon>eudicotyledons</taxon>
        <taxon>Gunneridae</taxon>
        <taxon>Pentapetalae</taxon>
        <taxon>rosids</taxon>
        <taxon>malvids</taxon>
        <taxon>Malvales</taxon>
        <taxon>Malvaceae</taxon>
        <taxon>Malvoideae</taxon>
        <taxon>Gossypium</taxon>
    </lineage>
</organism>
<dbReference type="Gramene" id="KJB61459">
    <property type="protein sequence ID" value="KJB61459"/>
    <property type="gene ID" value="B456_009G359200"/>
</dbReference>
<sequence length="156" mass="18283">MIIANNIKTTIPQTKSAKEYLMFVEECFCSMDKPLVGTLMAQLMTMKYDGSRGMQEHIIEVAKDLKQQPTSLRRRKNLPVNVSNGDKKEQMADKCHFCKKGHYQKDFQKHKAWFEKKGEFYVFVCFELNLIEVHNNTQWLDSIFTTHISNMIHGFL</sequence>